<gene>
    <name evidence="2" type="ORF">B7P43_G06761</name>
</gene>
<keyword evidence="3" id="KW-1185">Reference proteome</keyword>
<comment type="caution">
    <text evidence="2">The sequence shown here is derived from an EMBL/GenBank/DDBJ whole genome shotgun (WGS) entry which is preliminary data.</text>
</comment>
<evidence type="ECO:0008006" key="4">
    <source>
        <dbReference type="Google" id="ProtNLM"/>
    </source>
</evidence>
<proteinExistence type="predicted"/>
<keyword evidence="1" id="KW-0175">Coiled coil</keyword>
<reference evidence="2 3" key="1">
    <citation type="submission" date="2017-12" db="EMBL/GenBank/DDBJ databases">
        <title>Hemimetabolous genomes reveal molecular basis of termite eusociality.</title>
        <authorList>
            <person name="Harrison M.C."/>
            <person name="Jongepier E."/>
            <person name="Robertson H.M."/>
            <person name="Arning N."/>
            <person name="Bitard-Feildel T."/>
            <person name="Chao H."/>
            <person name="Childers C.P."/>
            <person name="Dinh H."/>
            <person name="Doddapaneni H."/>
            <person name="Dugan S."/>
            <person name="Gowin J."/>
            <person name="Greiner C."/>
            <person name="Han Y."/>
            <person name="Hu H."/>
            <person name="Hughes D.S.T."/>
            <person name="Huylmans A.-K."/>
            <person name="Kemena C."/>
            <person name="Kremer L.P.M."/>
            <person name="Lee S.L."/>
            <person name="Lopez-Ezquerra A."/>
            <person name="Mallet L."/>
            <person name="Monroy-Kuhn J.M."/>
            <person name="Moser A."/>
            <person name="Murali S.C."/>
            <person name="Muzny D.M."/>
            <person name="Otani S."/>
            <person name="Piulachs M.-D."/>
            <person name="Poelchau M."/>
            <person name="Qu J."/>
            <person name="Schaub F."/>
            <person name="Wada-Katsumata A."/>
            <person name="Worley K.C."/>
            <person name="Xie Q."/>
            <person name="Ylla G."/>
            <person name="Poulsen M."/>
            <person name="Gibbs R.A."/>
            <person name="Schal C."/>
            <person name="Richards S."/>
            <person name="Belles X."/>
            <person name="Korb J."/>
            <person name="Bornberg-Bauer E."/>
        </authorList>
    </citation>
    <scope>NUCLEOTIDE SEQUENCE [LARGE SCALE GENOMIC DNA]</scope>
    <source>
        <tissue evidence="2">Whole body</tissue>
    </source>
</reference>
<organism evidence="2 3">
    <name type="scientific">Cryptotermes secundus</name>
    <dbReference type="NCBI Taxonomy" id="105785"/>
    <lineage>
        <taxon>Eukaryota</taxon>
        <taxon>Metazoa</taxon>
        <taxon>Ecdysozoa</taxon>
        <taxon>Arthropoda</taxon>
        <taxon>Hexapoda</taxon>
        <taxon>Insecta</taxon>
        <taxon>Pterygota</taxon>
        <taxon>Neoptera</taxon>
        <taxon>Polyneoptera</taxon>
        <taxon>Dictyoptera</taxon>
        <taxon>Blattodea</taxon>
        <taxon>Blattoidea</taxon>
        <taxon>Termitoidae</taxon>
        <taxon>Kalotermitidae</taxon>
        <taxon>Cryptotermitinae</taxon>
        <taxon>Cryptotermes</taxon>
    </lineage>
</organism>
<dbReference type="InParanoid" id="A0A2J7RID3"/>
<dbReference type="OrthoDB" id="8193394at2759"/>
<dbReference type="EMBL" id="NEVH01003502">
    <property type="protein sequence ID" value="PNF40591.1"/>
    <property type="molecule type" value="Genomic_DNA"/>
</dbReference>
<evidence type="ECO:0000313" key="3">
    <source>
        <dbReference type="Proteomes" id="UP000235965"/>
    </source>
</evidence>
<name>A0A2J7RID3_9NEOP</name>
<dbReference type="AlphaFoldDB" id="A0A2J7RID3"/>
<evidence type="ECO:0000313" key="2">
    <source>
        <dbReference type="EMBL" id="PNF40591.1"/>
    </source>
</evidence>
<accession>A0A2J7RID3</accession>
<evidence type="ECO:0000256" key="1">
    <source>
        <dbReference type="SAM" id="Coils"/>
    </source>
</evidence>
<feature type="coiled-coil region" evidence="1">
    <location>
        <begin position="117"/>
        <end position="184"/>
    </location>
</feature>
<protein>
    <recommendedName>
        <fullName evidence="4">Centromere protein K</fullName>
    </recommendedName>
</protein>
<sequence>MESEGSESQTSRSTEPRIAFGEGNEFGLSEVHAYLTDKLRRLSVVIDKYHSLGDNNPVPPVTGDLQHLLKYKTQLLSCLSQQLRTLHPQEWTRFSAHVQLDVMESLKKEVLDLRTLLGVCEKQLAEDKKQLADLEEKIKDLKEMYEERQKTPEVHKMDSLVPVQKNLSVEFNKHRRELNDMIEQLFPDDSTDLVDFLQVLTKAYFDDERGDPYVTLDGPYHCLEMLLEADIITRHPHDFKKFRLTNLLQ</sequence>
<dbReference type="Proteomes" id="UP000235965">
    <property type="component" value="Unassembled WGS sequence"/>
</dbReference>